<name>H3KE39_9BURK</name>
<dbReference type="HOGENOM" id="CLU_3206127_0_0_4"/>
<organism evidence="1 2">
    <name type="scientific">Sutterella parvirubra YIT 11816</name>
    <dbReference type="NCBI Taxonomy" id="762967"/>
    <lineage>
        <taxon>Bacteria</taxon>
        <taxon>Pseudomonadati</taxon>
        <taxon>Pseudomonadota</taxon>
        <taxon>Betaproteobacteria</taxon>
        <taxon>Burkholderiales</taxon>
        <taxon>Sutterellaceae</taxon>
        <taxon>Sutterella</taxon>
    </lineage>
</organism>
<accession>H3KE39</accession>
<protein>
    <submittedName>
        <fullName evidence="1">Uncharacterized protein</fullName>
    </submittedName>
</protein>
<dbReference type="AlphaFoldDB" id="H3KE39"/>
<sequence>MGLTILGIVRPTDGRKLCQPDPLKTPGLSWRIRAFRRSGGEIFAS</sequence>
<dbReference type="STRING" id="762967.HMPREF9440_01000"/>
<keyword evidence="2" id="KW-1185">Reference proteome</keyword>
<proteinExistence type="predicted"/>
<dbReference type="EMBL" id="AFBQ01000136">
    <property type="protein sequence ID" value="EHY31618.1"/>
    <property type="molecule type" value="Genomic_DNA"/>
</dbReference>
<gene>
    <name evidence="1" type="ORF">HMPREF9440_01000</name>
</gene>
<dbReference type="Proteomes" id="UP000004956">
    <property type="component" value="Unassembled WGS sequence"/>
</dbReference>
<evidence type="ECO:0000313" key="2">
    <source>
        <dbReference type="Proteomes" id="UP000004956"/>
    </source>
</evidence>
<reference evidence="1 2" key="1">
    <citation type="submission" date="2011-11" db="EMBL/GenBank/DDBJ databases">
        <authorList>
            <person name="Weinstock G."/>
            <person name="Sodergren E."/>
            <person name="Clifton S."/>
            <person name="Fulton L."/>
            <person name="Fulton B."/>
            <person name="Courtney L."/>
            <person name="Fronick C."/>
            <person name="Harrison M."/>
            <person name="Strong C."/>
            <person name="Farmer C."/>
            <person name="Delahaunty K."/>
            <person name="Markovic C."/>
            <person name="Hall O."/>
            <person name="Minx P."/>
            <person name="Tomlinson C."/>
            <person name="Mitreva M."/>
            <person name="Hou S."/>
            <person name="Chen J."/>
            <person name="Wollam A."/>
            <person name="Pepin K.H."/>
            <person name="Johnson M."/>
            <person name="Bhonagiri V."/>
            <person name="Zhang X."/>
            <person name="Suruliraj S."/>
            <person name="Warren W."/>
            <person name="Chinwalla A."/>
            <person name="Mardis E.R."/>
            <person name="Wilson R.K."/>
        </authorList>
    </citation>
    <scope>NUCLEOTIDE SEQUENCE [LARGE SCALE GENOMIC DNA]</scope>
    <source>
        <strain evidence="1 2">YIT 11816</strain>
    </source>
</reference>
<evidence type="ECO:0000313" key="1">
    <source>
        <dbReference type="EMBL" id="EHY31618.1"/>
    </source>
</evidence>
<comment type="caution">
    <text evidence="1">The sequence shown here is derived from an EMBL/GenBank/DDBJ whole genome shotgun (WGS) entry which is preliminary data.</text>
</comment>